<feature type="transmembrane region" description="Helical" evidence="1">
    <location>
        <begin position="429"/>
        <end position="453"/>
    </location>
</feature>
<feature type="transmembrane region" description="Helical" evidence="1">
    <location>
        <begin position="345"/>
        <end position="368"/>
    </location>
</feature>
<keyword evidence="1" id="KW-0472">Membrane</keyword>
<evidence type="ECO:0000256" key="1">
    <source>
        <dbReference type="SAM" id="Phobius"/>
    </source>
</evidence>
<evidence type="ECO:0008006" key="4">
    <source>
        <dbReference type="Google" id="ProtNLM"/>
    </source>
</evidence>
<feature type="transmembrane region" description="Helical" evidence="1">
    <location>
        <begin position="191"/>
        <end position="213"/>
    </location>
</feature>
<keyword evidence="3" id="KW-1185">Reference proteome</keyword>
<keyword evidence="1" id="KW-1133">Transmembrane helix</keyword>
<evidence type="ECO:0000313" key="3">
    <source>
        <dbReference type="Proteomes" id="UP001296967"/>
    </source>
</evidence>
<feature type="transmembrane region" description="Helical" evidence="1">
    <location>
        <begin position="38"/>
        <end position="56"/>
    </location>
</feature>
<organism evidence="2 3">
    <name type="scientific">Halochromatium salexigens</name>
    <name type="common">Chromatium salexigens</name>
    <dbReference type="NCBI Taxonomy" id="49447"/>
    <lineage>
        <taxon>Bacteria</taxon>
        <taxon>Pseudomonadati</taxon>
        <taxon>Pseudomonadota</taxon>
        <taxon>Gammaproteobacteria</taxon>
        <taxon>Chromatiales</taxon>
        <taxon>Chromatiaceae</taxon>
        <taxon>Halochromatium</taxon>
    </lineage>
</organism>
<keyword evidence="1" id="KW-0812">Transmembrane</keyword>
<gene>
    <name evidence="2" type="ORF">CCR82_07020</name>
</gene>
<protein>
    <recommendedName>
        <fullName evidence="4">NADH:quinone oxidoreductase/Mrp antiporter membrane subunit domain-containing protein</fullName>
    </recommendedName>
</protein>
<dbReference type="RefSeq" id="WP_201244702.1">
    <property type="nucleotide sequence ID" value="NZ_NHSF01000048.1"/>
</dbReference>
<dbReference type="AlphaFoldDB" id="A0AAJ0UF32"/>
<name>A0AAJ0UF32_HALSE</name>
<accession>A0AAJ0UF32</accession>
<evidence type="ECO:0000313" key="2">
    <source>
        <dbReference type="EMBL" id="MBK5930280.1"/>
    </source>
</evidence>
<reference evidence="2" key="1">
    <citation type="submission" date="2017-05" db="EMBL/GenBank/DDBJ databases">
        <authorList>
            <person name="Imhoff J.F."/>
            <person name="Rahn T."/>
            <person name="Kuenzel S."/>
            <person name="Neulinger S.C."/>
        </authorList>
    </citation>
    <scope>NUCLEOTIDE SEQUENCE</scope>
    <source>
        <strain evidence="2">DSM 4395</strain>
    </source>
</reference>
<feature type="transmembrane region" description="Helical" evidence="1">
    <location>
        <begin position="314"/>
        <end position="333"/>
    </location>
</feature>
<dbReference type="EMBL" id="NHSF01000048">
    <property type="protein sequence ID" value="MBK5930280.1"/>
    <property type="molecule type" value="Genomic_DNA"/>
</dbReference>
<feature type="transmembrane region" description="Helical" evidence="1">
    <location>
        <begin position="254"/>
        <end position="275"/>
    </location>
</feature>
<feature type="transmembrane region" description="Helical" evidence="1">
    <location>
        <begin position="104"/>
        <end position="121"/>
    </location>
</feature>
<proteinExistence type="predicted"/>
<comment type="caution">
    <text evidence="2">The sequence shown here is derived from an EMBL/GenBank/DDBJ whole genome shotgun (WGS) entry which is preliminary data.</text>
</comment>
<feature type="transmembrane region" description="Helical" evidence="1">
    <location>
        <begin position="12"/>
        <end position="31"/>
    </location>
</feature>
<feature type="transmembrane region" description="Helical" evidence="1">
    <location>
        <begin position="76"/>
        <end position="97"/>
    </location>
</feature>
<feature type="transmembrane region" description="Helical" evidence="1">
    <location>
        <begin position="282"/>
        <end position="302"/>
    </location>
</feature>
<reference evidence="2" key="2">
    <citation type="journal article" date="2020" name="Microorganisms">
        <title>Osmotic Adaptation and Compatible Solute Biosynthesis of Phototrophic Bacteria as Revealed from Genome Analyses.</title>
        <authorList>
            <person name="Imhoff J.F."/>
            <person name="Rahn T."/>
            <person name="Kunzel S."/>
            <person name="Keller A."/>
            <person name="Neulinger S.C."/>
        </authorList>
    </citation>
    <scope>NUCLEOTIDE SEQUENCE</scope>
    <source>
        <strain evidence="2">DSM 4395</strain>
    </source>
</reference>
<feature type="transmembrane region" description="Helical" evidence="1">
    <location>
        <begin position="374"/>
        <end position="393"/>
    </location>
</feature>
<sequence>MSAASLLATLGQWAPLLVVVTPLLLAGLLTLPRLVGRISVLAPWAGLPALLAGLGAPETELLLPGLMLGSSLMIDAIGRPFLVLLALLWLVAGWLAGERLRCRGPALLFLLAMSGSFGLAVAGNLMVFLLASTVGAYALYGLAARQPGARAFLVLLVLSDLLLFELLLLLVKGGIGLSLATAPSAALGGSAILLLLTVLGFGAKAAVFGLHAWLPRMLSGPAAEFGQILPGFVFAAGLLPWVRLLATGEPPGSGAMILAWVALAGLGLAVMLGTLQGSRRALLGYSISALSGFWLVLLSVAGGDEAMPHGTVDASVATMALGQAGLALASLLARGAPSPARQSWLDWSINGFAVLLLADALVAMLGAFSVDARMPVVISAYLLFGVLIGQLLWNRQQGDGAALAFSPRLPLLLVLSAALWAILMADPLAVASVAALALFISAATSLLLAPLLARLPRVPPGDLLLTAVRLPRLLGGR</sequence>
<dbReference type="Proteomes" id="UP001296967">
    <property type="component" value="Unassembled WGS sequence"/>
</dbReference>
<feature type="transmembrane region" description="Helical" evidence="1">
    <location>
        <begin position="405"/>
        <end position="423"/>
    </location>
</feature>
<feature type="transmembrane region" description="Helical" evidence="1">
    <location>
        <begin position="151"/>
        <end position="171"/>
    </location>
</feature>